<feature type="transmembrane region" description="Helical" evidence="1">
    <location>
        <begin position="7"/>
        <end position="30"/>
    </location>
</feature>
<reference evidence="2 3" key="1">
    <citation type="submission" date="2018-06" db="EMBL/GenBank/DDBJ databases">
        <title>Genomic Encyclopedia of Archaeal and Bacterial Type Strains, Phase II (KMG-II): from individual species to whole genera.</title>
        <authorList>
            <person name="Goeker M."/>
        </authorList>
    </citation>
    <scope>NUCLEOTIDE SEQUENCE [LARGE SCALE GENOMIC DNA]</scope>
    <source>
        <strain evidence="2 3">ATCC BAA-1881</strain>
    </source>
</reference>
<name>A0A326U514_THEHA</name>
<organism evidence="2 3">
    <name type="scientific">Thermosporothrix hazakensis</name>
    <dbReference type="NCBI Taxonomy" id="644383"/>
    <lineage>
        <taxon>Bacteria</taxon>
        <taxon>Bacillati</taxon>
        <taxon>Chloroflexota</taxon>
        <taxon>Ktedonobacteria</taxon>
        <taxon>Ktedonobacterales</taxon>
        <taxon>Thermosporotrichaceae</taxon>
        <taxon>Thermosporothrix</taxon>
    </lineage>
</organism>
<keyword evidence="1" id="KW-0472">Membrane</keyword>
<feature type="transmembrane region" description="Helical" evidence="1">
    <location>
        <begin position="42"/>
        <end position="61"/>
    </location>
</feature>
<dbReference type="OrthoDB" id="7408369at2"/>
<evidence type="ECO:0000313" key="2">
    <source>
        <dbReference type="EMBL" id="PZW27425.1"/>
    </source>
</evidence>
<proteinExistence type="predicted"/>
<comment type="caution">
    <text evidence="2">The sequence shown here is derived from an EMBL/GenBank/DDBJ whole genome shotgun (WGS) entry which is preliminary data.</text>
</comment>
<dbReference type="Proteomes" id="UP000248806">
    <property type="component" value="Unassembled WGS sequence"/>
</dbReference>
<dbReference type="AlphaFoldDB" id="A0A326U514"/>
<protein>
    <submittedName>
        <fullName evidence="2">Uncharacterized protein</fullName>
    </submittedName>
</protein>
<evidence type="ECO:0000313" key="3">
    <source>
        <dbReference type="Proteomes" id="UP000248806"/>
    </source>
</evidence>
<feature type="transmembrane region" description="Helical" evidence="1">
    <location>
        <begin position="97"/>
        <end position="117"/>
    </location>
</feature>
<evidence type="ECO:0000256" key="1">
    <source>
        <dbReference type="SAM" id="Phobius"/>
    </source>
</evidence>
<feature type="transmembrane region" description="Helical" evidence="1">
    <location>
        <begin position="73"/>
        <end position="91"/>
    </location>
</feature>
<dbReference type="EMBL" id="QKUF01000012">
    <property type="protein sequence ID" value="PZW27425.1"/>
    <property type="molecule type" value="Genomic_DNA"/>
</dbReference>
<keyword evidence="3" id="KW-1185">Reference proteome</keyword>
<dbReference type="RefSeq" id="WP_111323874.1">
    <property type="nucleotide sequence ID" value="NZ_BIFX01000001.1"/>
</dbReference>
<keyword evidence="1" id="KW-1133">Transmembrane helix</keyword>
<sequence>MRFVRGVFLAAGMYGLLLCGSLMFAEGLIGTMTPPALTHPEYFYGFLSITAMFQILFLLIAKDPLRYRSLMPLAMTEKWAYMLVLALLFALQRLPASVLIFGLIDALLGVLFLVAFLKLPARTLSEQPVL</sequence>
<accession>A0A326U514</accession>
<gene>
    <name evidence="2" type="ORF">EI42_03511</name>
</gene>
<keyword evidence="1" id="KW-0812">Transmembrane</keyword>